<dbReference type="AlphaFoldDB" id="C9L7P0"/>
<accession>C9L7P0</accession>
<organism evidence="1 2">
    <name type="scientific">Blautia hansenii DSM 20583</name>
    <dbReference type="NCBI Taxonomy" id="537007"/>
    <lineage>
        <taxon>Bacteria</taxon>
        <taxon>Bacillati</taxon>
        <taxon>Bacillota</taxon>
        <taxon>Clostridia</taxon>
        <taxon>Lachnospirales</taxon>
        <taxon>Lachnospiraceae</taxon>
        <taxon>Blautia</taxon>
    </lineage>
</organism>
<gene>
    <name evidence="1" type="ORF">BLAHAN_05410</name>
</gene>
<dbReference type="STRING" id="537007.BLAHAN_05410"/>
<dbReference type="Proteomes" id="UP000003755">
    <property type="component" value="Unassembled WGS sequence"/>
</dbReference>
<reference evidence="1" key="1">
    <citation type="submission" date="2009-09" db="EMBL/GenBank/DDBJ databases">
        <authorList>
            <person name="Weinstock G."/>
            <person name="Sodergren E."/>
            <person name="Clifton S."/>
            <person name="Fulton L."/>
            <person name="Fulton B."/>
            <person name="Courtney L."/>
            <person name="Fronick C."/>
            <person name="Harrison M."/>
            <person name="Strong C."/>
            <person name="Farmer C."/>
            <person name="Delahaunty K."/>
            <person name="Markovic C."/>
            <person name="Hall O."/>
            <person name="Minx P."/>
            <person name="Tomlinson C."/>
            <person name="Mitreva M."/>
            <person name="Nelson J."/>
            <person name="Hou S."/>
            <person name="Wollam A."/>
            <person name="Pepin K.H."/>
            <person name="Johnson M."/>
            <person name="Bhonagiri V."/>
            <person name="Nash W.E."/>
            <person name="Warren W."/>
            <person name="Chinwalla A."/>
            <person name="Mardis E.R."/>
            <person name="Wilson R.K."/>
        </authorList>
    </citation>
    <scope>NUCLEOTIDE SEQUENCE [LARGE SCALE GENOMIC DNA]</scope>
    <source>
        <strain evidence="1">DSM 20583</strain>
    </source>
</reference>
<evidence type="ECO:0000313" key="2">
    <source>
        <dbReference type="Proteomes" id="UP000003755"/>
    </source>
</evidence>
<comment type="caution">
    <text evidence="1">The sequence shown here is derived from an EMBL/GenBank/DDBJ whole genome shotgun (WGS) entry which is preliminary data.</text>
</comment>
<dbReference type="EMBL" id="ABYU02000016">
    <property type="protein sequence ID" value="EEX21785.1"/>
    <property type="molecule type" value="Genomic_DNA"/>
</dbReference>
<proteinExistence type="predicted"/>
<sequence length="49" mass="5185">MPQVSIVLGVMSILLKGLAKIDKTDVKGTLLCAKMAEVGFFITGCIALF</sequence>
<dbReference type="RefSeq" id="WP_003020498.1">
    <property type="nucleotide sequence ID" value="NZ_CP022413.2"/>
</dbReference>
<protein>
    <submittedName>
        <fullName evidence="1">Uncharacterized protein</fullName>
    </submittedName>
</protein>
<keyword evidence="2" id="KW-1185">Reference proteome</keyword>
<name>C9L7P0_BLAHA</name>
<evidence type="ECO:0000313" key="1">
    <source>
        <dbReference type="EMBL" id="EEX21785.1"/>
    </source>
</evidence>
<dbReference type="HOGENOM" id="CLU_3132860_0_0_9"/>